<organism evidence="1 2">
    <name type="scientific">Clostridium kluyveri (strain ATCC 8527 / DSM 555 / NBRC 12016 / NCIMB 10680 / K1)</name>
    <dbReference type="NCBI Taxonomy" id="431943"/>
    <lineage>
        <taxon>Bacteria</taxon>
        <taxon>Bacillati</taxon>
        <taxon>Bacillota</taxon>
        <taxon>Clostridia</taxon>
        <taxon>Eubacteriales</taxon>
        <taxon>Clostridiaceae</taxon>
        <taxon>Clostridium</taxon>
    </lineage>
</organism>
<dbReference type="HOGENOM" id="CLU_1552587_0_0_9"/>
<dbReference type="KEGG" id="ckl:CKL_0674"/>
<evidence type="ECO:0000313" key="1">
    <source>
        <dbReference type="EMBL" id="EDK32727.1"/>
    </source>
</evidence>
<keyword evidence="2" id="KW-1185">Reference proteome</keyword>
<dbReference type="InterPro" id="IPR046930">
    <property type="entry name" value="HTH_60"/>
</dbReference>
<reference evidence="1 2" key="1">
    <citation type="journal article" date="2008" name="Proc. Natl. Acad. Sci. U.S.A.">
        <title>The genome of Clostridium kluyveri, a strict anaerobe with unique metabolic features.</title>
        <authorList>
            <person name="Seedorf H."/>
            <person name="Fricke W.F."/>
            <person name="Veith B."/>
            <person name="Brueggemann H."/>
            <person name="Liesegang H."/>
            <person name="Strittmatter A."/>
            <person name="Miethke M."/>
            <person name="Buckel W."/>
            <person name="Hinderberger J."/>
            <person name="Li F."/>
            <person name="Hagemeier C."/>
            <person name="Thauer R.K."/>
            <person name="Gottschalk G."/>
        </authorList>
    </citation>
    <scope>NUCLEOTIDE SEQUENCE [LARGE SCALE GENOMIC DNA]</scope>
    <source>
        <strain evidence="2">ATCC 8527 / DSM 555 / NCIMB 10680</strain>
    </source>
</reference>
<protein>
    <submittedName>
        <fullName evidence="1">Uncharacterized protein</fullName>
    </submittedName>
</protein>
<proteinExistence type="predicted"/>
<dbReference type="Proteomes" id="UP000002411">
    <property type="component" value="Chromosome"/>
</dbReference>
<evidence type="ECO:0000313" key="2">
    <source>
        <dbReference type="Proteomes" id="UP000002411"/>
    </source>
</evidence>
<accession>A5N5Z6</accession>
<dbReference type="STRING" id="431943.CKL_0674"/>
<dbReference type="eggNOG" id="ENOG5032WAI">
    <property type="taxonomic scope" value="Bacteria"/>
</dbReference>
<gene>
    <name evidence="1" type="ordered locus">CKL_0674</name>
</gene>
<dbReference type="RefSeq" id="WP_011989242.1">
    <property type="nucleotide sequence ID" value="NC_009706.1"/>
</dbReference>
<dbReference type="Pfam" id="PF20317">
    <property type="entry name" value="HTH_60"/>
    <property type="match status" value="1"/>
</dbReference>
<sequence length="171" mass="19955">MEFFDKNYNGDDKLRGDIQSLIENNLITLESLSKIIGIDYLWLKDYMDKKNSFKDFYTNSMYSCENQKDKLNDLPILTPSSLSNLIFMLSNGISMINEDERIKGVIDVLVDDFKISYKTLAIYSKLELEDIQSFIKDGNSISYEKKYKLAVATLFLHYLFKKSPDIRVHKD</sequence>
<dbReference type="AlphaFoldDB" id="A5N5Z6"/>
<name>A5N5Z6_CLOK5</name>
<dbReference type="EMBL" id="CP000673">
    <property type="protein sequence ID" value="EDK32727.1"/>
    <property type="molecule type" value="Genomic_DNA"/>
</dbReference>